<evidence type="ECO:0000313" key="2">
    <source>
        <dbReference type="EMBL" id="KGG10156.1"/>
    </source>
</evidence>
<comment type="caution">
    <text evidence="2">The sequence shown here is derived from an EMBL/GenBank/DDBJ whole genome shotgun (WGS) entry which is preliminary data.</text>
</comment>
<accession>A0A0A2B8F7</accession>
<organism evidence="2 3">
    <name type="scientific">Prochlorococcus marinus str. MIT 9401</name>
    <dbReference type="NCBI Taxonomy" id="167551"/>
    <lineage>
        <taxon>Bacteria</taxon>
        <taxon>Bacillati</taxon>
        <taxon>Cyanobacteriota</taxon>
        <taxon>Cyanophyceae</taxon>
        <taxon>Synechococcales</taxon>
        <taxon>Prochlorococcaceae</taxon>
        <taxon>Prochlorococcus</taxon>
    </lineage>
</organism>
<reference evidence="3" key="1">
    <citation type="journal article" date="2014" name="Sci. Data">
        <title>Genomes of diverse isolates of the marine cyanobacterium Prochlorococcus.</title>
        <authorList>
            <person name="Biller S."/>
            <person name="Berube P."/>
            <person name="Thompson J."/>
            <person name="Kelly L."/>
            <person name="Roggensack S."/>
            <person name="Awad L."/>
            <person name="Roache-Johnson K."/>
            <person name="Ding H."/>
            <person name="Giovannoni S.J."/>
            <person name="Moore L.R."/>
            <person name="Chisholm S.W."/>
        </authorList>
    </citation>
    <scope>NUCLEOTIDE SEQUENCE [LARGE SCALE GENOMIC DNA]</scope>
</reference>
<proteinExistence type="predicted"/>
<evidence type="ECO:0000256" key="1">
    <source>
        <dbReference type="SAM" id="Phobius"/>
    </source>
</evidence>
<name>A0A0A2B8F7_PROMR</name>
<keyword evidence="1" id="KW-0472">Membrane</keyword>
<dbReference type="AlphaFoldDB" id="A0A0A2B8F7"/>
<dbReference type="Proteomes" id="UP000030481">
    <property type="component" value="Unassembled WGS sequence"/>
</dbReference>
<feature type="transmembrane region" description="Helical" evidence="1">
    <location>
        <begin position="16"/>
        <end position="36"/>
    </location>
</feature>
<sequence length="144" mass="16505">MPQVVMINSNNKVNSIFFRNIFNLVLSIIVFFCISIKKSEALPHEWVGVPKSEYGEQLWDRKSIKRNEDGSVRVLSKFIPKSKSEITKDILYTMDINCFEKSFRDVDVSIDEANSNFNDLANWQDPNGDTLILGVIGQVCRVEN</sequence>
<gene>
    <name evidence="2" type="ORF">EV01_0564</name>
</gene>
<dbReference type="EMBL" id="JNAR01000006">
    <property type="protein sequence ID" value="KGG10156.1"/>
    <property type="molecule type" value="Genomic_DNA"/>
</dbReference>
<protein>
    <submittedName>
        <fullName evidence="2">Putative Pollen allergen</fullName>
    </submittedName>
</protein>
<keyword evidence="1" id="KW-1133">Transmembrane helix</keyword>
<keyword evidence="1" id="KW-0812">Transmembrane</keyword>
<evidence type="ECO:0000313" key="3">
    <source>
        <dbReference type="Proteomes" id="UP000030481"/>
    </source>
</evidence>